<dbReference type="GO" id="GO:0044877">
    <property type="term" value="F:protein-containing complex binding"/>
    <property type="evidence" value="ECO:0007669"/>
    <property type="project" value="TreeGrafter"/>
</dbReference>
<dbReference type="EMBL" id="JAALLT010000001">
    <property type="protein sequence ID" value="NGP75401.1"/>
    <property type="molecule type" value="Genomic_DNA"/>
</dbReference>
<name>A0A6M1SJB0_9BACT</name>
<dbReference type="Pfam" id="PF11066">
    <property type="entry name" value="DUF2867"/>
    <property type="match status" value="1"/>
</dbReference>
<keyword evidence="3" id="KW-1185">Reference proteome</keyword>
<dbReference type="InterPro" id="IPR016040">
    <property type="entry name" value="NAD(P)-bd_dom"/>
</dbReference>
<evidence type="ECO:0000313" key="3">
    <source>
        <dbReference type="Proteomes" id="UP000473278"/>
    </source>
</evidence>
<dbReference type="PANTHER" id="PTHR12126:SF11">
    <property type="entry name" value="NADH DEHYDROGENASE [UBIQUINONE] 1 ALPHA SUBCOMPLEX SUBUNIT 9, MITOCHONDRIAL"/>
    <property type="match status" value="1"/>
</dbReference>
<dbReference type="InterPro" id="IPR021295">
    <property type="entry name" value="DUF2867"/>
</dbReference>
<dbReference type="SUPFAM" id="SSF55961">
    <property type="entry name" value="Bet v1-like"/>
    <property type="match status" value="1"/>
</dbReference>
<accession>A0A6M1SJB0</accession>
<protein>
    <submittedName>
        <fullName evidence="2">SDR family oxidoreductase</fullName>
    </submittedName>
</protein>
<gene>
    <name evidence="2" type="ORF">G3570_02065</name>
</gene>
<dbReference type="Pfam" id="PF13460">
    <property type="entry name" value="NAD_binding_10"/>
    <property type="match status" value="1"/>
</dbReference>
<dbReference type="InterPro" id="IPR036291">
    <property type="entry name" value="NAD(P)-bd_dom_sf"/>
</dbReference>
<comment type="caution">
    <text evidence="2">The sequence shown here is derived from an EMBL/GenBank/DDBJ whole genome shotgun (WGS) entry which is preliminary data.</text>
</comment>
<dbReference type="InterPro" id="IPR051207">
    <property type="entry name" value="ComplexI_NDUFA9_subunit"/>
</dbReference>
<feature type="domain" description="NAD(P)-binding" evidence="1">
    <location>
        <begin position="7"/>
        <end position="140"/>
    </location>
</feature>
<evidence type="ECO:0000313" key="2">
    <source>
        <dbReference type="EMBL" id="NGP75401.1"/>
    </source>
</evidence>
<sequence>MKCLVTGVTGYIGGRLVPYLLDRGHSVKVLCRDAERLQGRRWIEEVEVCEADVLKPETLDGIMQDIDVAYYLIHSMSGNENADFHERDMKAAQNFGEEAKKQHVKRIIYLGGLGSDEDHLSKHLKSRQQTGQTLRESGVPVTEFRAAIVVGSGSKSFEMIRYLTDRVPIMICPRWVYSKVQPIAIRNVLQYLVTAIEKPETENEIIEIGGKDVMTYAEMMKTYARVNGLKRILMPVPVLTPQLSSYWVHWMTPIPASLAKPLIEGLKNDVIVQNDKAKKLFPEIEPFGYEKAVRLAIRRIDTQDVETTWNDALLSSKGDERPVVLESKQGLNIERRMRTVEADPEKVFKVFTSLGGEKGWLAFEWAWKLRGILDRMVGGVGFRRGRRSPEDLRVGDALDFWRVEAIKESKLLRLRAEMKVPGKAWLEFQAVPVNDKETQLIQTAYFEPKGLFGLIYWYGLYPIHSLIFSSMIDHIAREVVNNSGHE</sequence>
<evidence type="ECO:0000259" key="1">
    <source>
        <dbReference type="Pfam" id="PF13460"/>
    </source>
</evidence>
<dbReference type="CDD" id="cd05245">
    <property type="entry name" value="SDR_a2"/>
    <property type="match status" value="1"/>
</dbReference>
<dbReference type="RefSeq" id="WP_165138675.1">
    <property type="nucleotide sequence ID" value="NZ_JAALLT010000001.1"/>
</dbReference>
<proteinExistence type="predicted"/>
<dbReference type="PANTHER" id="PTHR12126">
    <property type="entry name" value="NADH-UBIQUINONE OXIDOREDUCTASE 39 KDA SUBUNIT-RELATED"/>
    <property type="match status" value="1"/>
</dbReference>
<reference evidence="2 3" key="1">
    <citation type="submission" date="2020-02" db="EMBL/GenBank/DDBJ databases">
        <title>Balneolaceae bacterium YR4-1, complete genome.</title>
        <authorList>
            <person name="Li Y."/>
            <person name="Wu S."/>
        </authorList>
    </citation>
    <scope>NUCLEOTIDE SEQUENCE [LARGE SCALE GENOMIC DNA]</scope>
    <source>
        <strain evidence="2 3">YR4-1</strain>
    </source>
</reference>
<dbReference type="Proteomes" id="UP000473278">
    <property type="component" value="Unassembled WGS sequence"/>
</dbReference>
<dbReference type="SUPFAM" id="SSF51735">
    <property type="entry name" value="NAD(P)-binding Rossmann-fold domains"/>
    <property type="match status" value="1"/>
</dbReference>
<dbReference type="Gene3D" id="3.40.50.720">
    <property type="entry name" value="NAD(P)-binding Rossmann-like Domain"/>
    <property type="match status" value="1"/>
</dbReference>
<dbReference type="AlphaFoldDB" id="A0A6M1SJB0"/>
<organism evidence="2 3">
    <name type="scientific">Halalkalibaculum roseum</name>
    <dbReference type="NCBI Taxonomy" id="2709311"/>
    <lineage>
        <taxon>Bacteria</taxon>
        <taxon>Pseudomonadati</taxon>
        <taxon>Balneolota</taxon>
        <taxon>Balneolia</taxon>
        <taxon>Balneolales</taxon>
        <taxon>Balneolaceae</taxon>
        <taxon>Halalkalibaculum</taxon>
    </lineage>
</organism>